<accession>A0A517ME97</accession>
<evidence type="ECO:0000313" key="1">
    <source>
        <dbReference type="EMBL" id="QDS93209.1"/>
    </source>
</evidence>
<gene>
    <name evidence="1" type="ORF">FF011L_19700</name>
</gene>
<name>A0A517ME97_9BACT</name>
<dbReference type="EMBL" id="CP036262">
    <property type="protein sequence ID" value="QDS93209.1"/>
    <property type="molecule type" value="Genomic_DNA"/>
</dbReference>
<sequence length="31" mass="3621">MHLEPLDVYANQPSDYKMRAVRTLGGLEEWT</sequence>
<proteinExistence type="predicted"/>
<dbReference type="AlphaFoldDB" id="A0A517ME97"/>
<dbReference type="KEGG" id="rml:FF011L_19700"/>
<evidence type="ECO:0000313" key="2">
    <source>
        <dbReference type="Proteomes" id="UP000320672"/>
    </source>
</evidence>
<organism evidence="1 2">
    <name type="scientific">Roseimaritima multifibrata</name>
    <dbReference type="NCBI Taxonomy" id="1930274"/>
    <lineage>
        <taxon>Bacteria</taxon>
        <taxon>Pseudomonadati</taxon>
        <taxon>Planctomycetota</taxon>
        <taxon>Planctomycetia</taxon>
        <taxon>Pirellulales</taxon>
        <taxon>Pirellulaceae</taxon>
        <taxon>Roseimaritima</taxon>
    </lineage>
</organism>
<protein>
    <submittedName>
        <fullName evidence="1">Uncharacterized protein</fullName>
    </submittedName>
</protein>
<dbReference type="Proteomes" id="UP000320672">
    <property type="component" value="Chromosome"/>
</dbReference>
<reference evidence="1 2" key="1">
    <citation type="submission" date="2019-02" db="EMBL/GenBank/DDBJ databases">
        <title>Deep-cultivation of Planctomycetes and their phenomic and genomic characterization uncovers novel biology.</title>
        <authorList>
            <person name="Wiegand S."/>
            <person name="Jogler M."/>
            <person name="Boedeker C."/>
            <person name="Pinto D."/>
            <person name="Vollmers J."/>
            <person name="Rivas-Marin E."/>
            <person name="Kohn T."/>
            <person name="Peeters S.H."/>
            <person name="Heuer A."/>
            <person name="Rast P."/>
            <person name="Oberbeckmann S."/>
            <person name="Bunk B."/>
            <person name="Jeske O."/>
            <person name="Meyerdierks A."/>
            <person name="Storesund J.E."/>
            <person name="Kallscheuer N."/>
            <person name="Luecker S."/>
            <person name="Lage O.M."/>
            <person name="Pohl T."/>
            <person name="Merkel B.J."/>
            <person name="Hornburger P."/>
            <person name="Mueller R.-W."/>
            <person name="Bruemmer F."/>
            <person name="Labrenz M."/>
            <person name="Spormann A.M."/>
            <person name="Op den Camp H."/>
            <person name="Overmann J."/>
            <person name="Amann R."/>
            <person name="Jetten M.S.M."/>
            <person name="Mascher T."/>
            <person name="Medema M.H."/>
            <person name="Devos D.P."/>
            <person name="Kaster A.-K."/>
            <person name="Ovreas L."/>
            <person name="Rohde M."/>
            <person name="Galperin M.Y."/>
            <person name="Jogler C."/>
        </authorList>
    </citation>
    <scope>NUCLEOTIDE SEQUENCE [LARGE SCALE GENOMIC DNA]</scope>
    <source>
        <strain evidence="1 2">FF011L</strain>
    </source>
</reference>
<keyword evidence="2" id="KW-1185">Reference proteome</keyword>